<dbReference type="PANTHER" id="PTHR46434">
    <property type="entry name" value="GENETIC INTERACTOR OF PROHIBITINS 3, MITOCHONDRIAL"/>
    <property type="match status" value="1"/>
</dbReference>
<name>U6G4X3_9EIME</name>
<gene>
    <name evidence="1" type="ORF">EPH_0008020</name>
</gene>
<protein>
    <submittedName>
        <fullName evidence="1">Uncharacterized protein</fullName>
    </submittedName>
</protein>
<dbReference type="OrthoDB" id="1696305at2759"/>
<dbReference type="InterPro" id="IPR050896">
    <property type="entry name" value="Mito_lipid_metab_GTPase"/>
</dbReference>
<dbReference type="GO" id="GO:0005739">
    <property type="term" value="C:mitochondrion"/>
    <property type="evidence" value="ECO:0007669"/>
    <property type="project" value="TreeGrafter"/>
</dbReference>
<dbReference type="EMBL" id="HG688747">
    <property type="protein sequence ID" value="CDI73684.1"/>
    <property type="molecule type" value="Genomic_DNA"/>
</dbReference>
<organism evidence="1 2">
    <name type="scientific">Eimeria praecox</name>
    <dbReference type="NCBI Taxonomy" id="51316"/>
    <lineage>
        <taxon>Eukaryota</taxon>
        <taxon>Sar</taxon>
        <taxon>Alveolata</taxon>
        <taxon>Apicomplexa</taxon>
        <taxon>Conoidasida</taxon>
        <taxon>Coccidia</taxon>
        <taxon>Eucoccidiorida</taxon>
        <taxon>Eimeriorina</taxon>
        <taxon>Eimeriidae</taxon>
        <taxon>Eimeria</taxon>
    </lineage>
</organism>
<keyword evidence="2" id="KW-1185">Reference proteome</keyword>
<accession>U6G4X3</accession>
<dbReference type="Proteomes" id="UP000018201">
    <property type="component" value="Unassembled WGS sequence"/>
</dbReference>
<reference evidence="1" key="1">
    <citation type="submission" date="2013-10" db="EMBL/GenBank/DDBJ databases">
        <title>Genomic analysis of the causative agents of coccidiosis in chickens.</title>
        <authorList>
            <person name="Reid A.J."/>
            <person name="Blake D."/>
            <person name="Billington K."/>
            <person name="Browne H."/>
            <person name="Dunn M."/>
            <person name="Hung S."/>
            <person name="Kawahara F."/>
            <person name="Miranda-Saavedra D."/>
            <person name="Mourier T."/>
            <person name="Nagra H."/>
            <person name="Otto T.D."/>
            <person name="Rawlings N."/>
            <person name="Sanchez A."/>
            <person name="Sanders M."/>
            <person name="Subramaniam C."/>
            <person name="Tay Y."/>
            <person name="Dear P."/>
            <person name="Doerig C."/>
            <person name="Gruber A."/>
            <person name="Parkinson J."/>
            <person name="Shirley M."/>
            <person name="Wan K.L."/>
            <person name="Berriman M."/>
            <person name="Tomley F."/>
            <person name="Pain A."/>
        </authorList>
    </citation>
    <scope>NUCLEOTIDE SEQUENCE [LARGE SCALE GENOMIC DNA]</scope>
    <source>
        <strain evidence="1">Houghton</strain>
    </source>
</reference>
<evidence type="ECO:0000313" key="1">
    <source>
        <dbReference type="EMBL" id="CDI73684.1"/>
    </source>
</evidence>
<dbReference type="PANTHER" id="PTHR46434:SF1">
    <property type="entry name" value="GENETIC INTERACTOR OF PROHIBITINS 3, MITOCHONDRIAL"/>
    <property type="match status" value="1"/>
</dbReference>
<dbReference type="AlphaFoldDB" id="U6G4X3"/>
<dbReference type="Gene3D" id="3.40.50.300">
    <property type="entry name" value="P-loop containing nucleotide triphosphate hydrolases"/>
    <property type="match status" value="1"/>
</dbReference>
<sequence length="183" mass="20303">MQPTRCSGCGAPLQTEEESAVGFVPKHKYDEYSGGRVKRLPKPRGQVVESVPDGVEVLQQTSPKFRVHTSLLTCQRCYRMQHYRSIDSSWERSAVAAAGCLPALSASSVITQLTRVMPNNSIVLKIVDICDLELSVVPELFAACREKGLRALWIVNRIDCLPKNTDLNKLVASLLFFVDTHTT</sequence>
<proteinExistence type="predicted"/>
<dbReference type="VEuPathDB" id="ToxoDB:EPH_0008020"/>
<evidence type="ECO:0000313" key="2">
    <source>
        <dbReference type="Proteomes" id="UP000018201"/>
    </source>
</evidence>
<dbReference type="InterPro" id="IPR027417">
    <property type="entry name" value="P-loop_NTPase"/>
</dbReference>
<reference evidence="1" key="2">
    <citation type="submission" date="2013-10" db="EMBL/GenBank/DDBJ databases">
        <authorList>
            <person name="Aslett M."/>
        </authorList>
    </citation>
    <scope>NUCLEOTIDE SEQUENCE [LARGE SCALE GENOMIC DNA]</scope>
    <source>
        <strain evidence="1">Houghton</strain>
    </source>
</reference>